<dbReference type="EMBL" id="JBHSIM010000025">
    <property type="protein sequence ID" value="MFC4833270.1"/>
    <property type="molecule type" value="Genomic_DNA"/>
</dbReference>
<gene>
    <name evidence="1" type="ORF">ACFPEL_12735</name>
</gene>
<protein>
    <submittedName>
        <fullName evidence="1">Uncharacterized protein</fullName>
    </submittedName>
</protein>
<dbReference type="Proteomes" id="UP001595909">
    <property type="component" value="Unassembled WGS sequence"/>
</dbReference>
<reference evidence="2" key="1">
    <citation type="journal article" date="2019" name="Int. J. Syst. Evol. Microbiol.">
        <title>The Global Catalogue of Microorganisms (GCM) 10K type strain sequencing project: providing services to taxonomists for standard genome sequencing and annotation.</title>
        <authorList>
            <consortium name="The Broad Institute Genomics Platform"/>
            <consortium name="The Broad Institute Genome Sequencing Center for Infectious Disease"/>
            <person name="Wu L."/>
            <person name="Ma J."/>
        </authorList>
    </citation>
    <scope>NUCLEOTIDE SEQUENCE [LARGE SCALE GENOMIC DNA]</scope>
    <source>
        <strain evidence="2">CCUG 50347</strain>
    </source>
</reference>
<evidence type="ECO:0000313" key="1">
    <source>
        <dbReference type="EMBL" id="MFC4833270.1"/>
    </source>
</evidence>
<dbReference type="RefSeq" id="WP_274188520.1">
    <property type="nucleotide sequence ID" value="NZ_BAABHN010000025.1"/>
</dbReference>
<name>A0ABV9RLN5_9PSEU</name>
<sequence length="83" mass="8810">MTQVDTDANVITSENAAATKKSLTSNSDAPKKWTGHLTANVGAAEDFVNAPPAQLAGEASFSQRDNGQVWCFIFSIVESTDPH</sequence>
<organism evidence="1 2">
    <name type="scientific">Actinomycetospora chibensis</name>
    <dbReference type="NCBI Taxonomy" id="663606"/>
    <lineage>
        <taxon>Bacteria</taxon>
        <taxon>Bacillati</taxon>
        <taxon>Actinomycetota</taxon>
        <taxon>Actinomycetes</taxon>
        <taxon>Pseudonocardiales</taxon>
        <taxon>Pseudonocardiaceae</taxon>
        <taxon>Actinomycetospora</taxon>
    </lineage>
</organism>
<proteinExistence type="predicted"/>
<comment type="caution">
    <text evidence="1">The sequence shown here is derived from an EMBL/GenBank/DDBJ whole genome shotgun (WGS) entry which is preliminary data.</text>
</comment>
<keyword evidence="2" id="KW-1185">Reference proteome</keyword>
<accession>A0ABV9RLN5</accession>
<evidence type="ECO:0000313" key="2">
    <source>
        <dbReference type="Proteomes" id="UP001595909"/>
    </source>
</evidence>